<feature type="domain" description="Pyruvate/ketoisovalerate oxidoreductase catalytic" evidence="2">
    <location>
        <begin position="14"/>
        <end position="179"/>
    </location>
</feature>
<name>A0A1G1VSS3_9BACT</name>
<dbReference type="Gene3D" id="3.40.50.970">
    <property type="match status" value="1"/>
</dbReference>
<dbReference type="FunFam" id="3.40.50.970:FF:000022">
    <property type="entry name" value="2-oxoglutarate ferredoxin oxidoreductase alpha subunit"/>
    <property type="match status" value="1"/>
</dbReference>
<dbReference type="InterPro" id="IPR002869">
    <property type="entry name" value="Pyrv_flavodox_OxRed_cen"/>
</dbReference>
<dbReference type="AlphaFoldDB" id="A0A1G1VSS3"/>
<dbReference type="PANTHER" id="PTHR32154:SF20">
    <property type="entry name" value="2-OXOGLUTARATE OXIDOREDUCTASE SUBUNIT KORA"/>
    <property type="match status" value="1"/>
</dbReference>
<dbReference type="SUPFAM" id="SSF52518">
    <property type="entry name" value="Thiamin diphosphate-binding fold (THDP-binding)"/>
    <property type="match status" value="1"/>
</dbReference>
<dbReference type="InterPro" id="IPR050722">
    <property type="entry name" value="Pyruvate:ferred/Flavod_OxRd"/>
</dbReference>
<dbReference type="SUPFAM" id="SSF53323">
    <property type="entry name" value="Pyruvate-ferredoxin oxidoreductase, PFOR, domain III"/>
    <property type="match status" value="1"/>
</dbReference>
<evidence type="ECO:0000256" key="1">
    <source>
        <dbReference type="ARBA" id="ARBA00023002"/>
    </source>
</evidence>
<dbReference type="InterPro" id="IPR009014">
    <property type="entry name" value="Transketo_C/PFOR_II"/>
</dbReference>
<dbReference type="InterPro" id="IPR019752">
    <property type="entry name" value="Pyrv/ketoisovalerate_OxRed_cat"/>
</dbReference>
<evidence type="ECO:0000259" key="2">
    <source>
        <dbReference type="Pfam" id="PF01558"/>
    </source>
</evidence>
<evidence type="ECO:0008006" key="6">
    <source>
        <dbReference type="Google" id="ProtNLM"/>
    </source>
</evidence>
<dbReference type="InterPro" id="IPR029061">
    <property type="entry name" value="THDP-binding"/>
</dbReference>
<dbReference type="GO" id="GO:0006979">
    <property type="term" value="P:response to oxidative stress"/>
    <property type="evidence" value="ECO:0007669"/>
    <property type="project" value="TreeGrafter"/>
</dbReference>
<sequence>MTKAEFNWKIAGYAGQGIMTTGLLLSKTCARHGLSAFDYTEYPSLIRGGHNTIQVKASKDKTNVQEKLVDLLIALNPDGVKLHLAEISEGTTIIFDQKESHFTPQQFQAKGIHYDIPMADITRQVGADKVMVNNVALGVSLYLLGLDLETFHNVLISVFKRKGDDVIKANQDAAAAGYAFAKEHSKPIETISLQKGEDRGEIVLSGNEAVGLGAISSGCKYFAAYPMTPTSALLHYMASVAEKYAIVVKHAEDEISAINQIIGASYAGVRSMTATSGGGFALMVEGVSLAGMTETPIVILEGQRPAPATGLPTWTSQADLQFVLRSGHGEFPRAILTPGDVEEAFSLTRLAFEIAEKYQTPVIILGDKQLLESHQSCAPFAKTFSNERFGFANQEEKGTTFLRYKDTDTGVSPRALPGDADALFLANSYEHNEYGLATEESDMTAKQVSKRLRKEKGIASLIPKPTVFGPSDAELTFISWGSNKGAILSALKKLEGDKRTFNFMHLSAVWPFPIQEVTGFIRTAKRPVLVECNATGQLGQLLRQETGIVIDERLLKYDGRPFFPEEIADYARRTT</sequence>
<dbReference type="Gene3D" id="3.40.920.10">
    <property type="entry name" value="Pyruvate-ferredoxin oxidoreductase, PFOR, domain III"/>
    <property type="match status" value="1"/>
</dbReference>
<comment type="caution">
    <text evidence="4">The sequence shown here is derived from an EMBL/GenBank/DDBJ whole genome shotgun (WGS) entry which is preliminary data.</text>
</comment>
<dbReference type="Proteomes" id="UP000179233">
    <property type="component" value="Unassembled WGS sequence"/>
</dbReference>
<dbReference type="SUPFAM" id="SSF52922">
    <property type="entry name" value="TK C-terminal domain-like"/>
    <property type="match status" value="1"/>
</dbReference>
<dbReference type="Gene3D" id="3.40.50.920">
    <property type="match status" value="1"/>
</dbReference>
<dbReference type="Pfam" id="PF01855">
    <property type="entry name" value="POR_N"/>
    <property type="match status" value="1"/>
</dbReference>
<feature type="domain" description="Pyruvate flavodoxin/ferredoxin oxidoreductase pyrimidine binding" evidence="3">
    <location>
        <begin position="213"/>
        <end position="441"/>
    </location>
</feature>
<organism evidence="4 5">
    <name type="scientific">Candidatus Chisholmbacteria bacterium RIFCSPHIGHO2_01_FULL_52_32</name>
    <dbReference type="NCBI Taxonomy" id="1797591"/>
    <lineage>
        <taxon>Bacteria</taxon>
        <taxon>Candidatus Chisholmiibacteriota</taxon>
    </lineage>
</organism>
<evidence type="ECO:0000313" key="4">
    <source>
        <dbReference type="EMBL" id="OGY18374.1"/>
    </source>
</evidence>
<gene>
    <name evidence="4" type="ORF">A2786_02630</name>
</gene>
<dbReference type="NCBIfam" id="TIGR03710">
    <property type="entry name" value="OAFO_sf"/>
    <property type="match status" value="1"/>
</dbReference>
<evidence type="ECO:0000313" key="5">
    <source>
        <dbReference type="Proteomes" id="UP000179233"/>
    </source>
</evidence>
<dbReference type="EMBL" id="MHCJ01000003">
    <property type="protein sequence ID" value="OGY18374.1"/>
    <property type="molecule type" value="Genomic_DNA"/>
</dbReference>
<dbReference type="PANTHER" id="PTHR32154">
    <property type="entry name" value="PYRUVATE-FLAVODOXIN OXIDOREDUCTASE-RELATED"/>
    <property type="match status" value="1"/>
</dbReference>
<dbReference type="InterPro" id="IPR002880">
    <property type="entry name" value="Pyrv_Fd/Flavodoxin_OxRdtase_N"/>
</dbReference>
<dbReference type="Pfam" id="PF01558">
    <property type="entry name" value="POR"/>
    <property type="match status" value="1"/>
</dbReference>
<dbReference type="CDD" id="cd07034">
    <property type="entry name" value="TPP_PYR_PFOR_IOR-alpha_like"/>
    <property type="match status" value="1"/>
</dbReference>
<accession>A0A1G1VSS3</accession>
<proteinExistence type="predicted"/>
<reference evidence="4 5" key="1">
    <citation type="journal article" date="2016" name="Nat. Commun.">
        <title>Thousands of microbial genomes shed light on interconnected biogeochemical processes in an aquifer system.</title>
        <authorList>
            <person name="Anantharaman K."/>
            <person name="Brown C.T."/>
            <person name="Hug L.A."/>
            <person name="Sharon I."/>
            <person name="Castelle C.J."/>
            <person name="Probst A.J."/>
            <person name="Thomas B.C."/>
            <person name="Singh A."/>
            <person name="Wilkins M.J."/>
            <person name="Karaoz U."/>
            <person name="Brodie E.L."/>
            <person name="Williams K.H."/>
            <person name="Hubbard S.S."/>
            <person name="Banfield J.F."/>
        </authorList>
    </citation>
    <scope>NUCLEOTIDE SEQUENCE [LARGE SCALE GENOMIC DNA]</scope>
</reference>
<protein>
    <recommendedName>
        <fullName evidence="6">2-oxoacid:ferredoxin oxidoreductase subunit alpha</fullName>
    </recommendedName>
</protein>
<evidence type="ECO:0000259" key="3">
    <source>
        <dbReference type="Pfam" id="PF01855"/>
    </source>
</evidence>
<dbReference type="InterPro" id="IPR022367">
    <property type="entry name" value="2-oxoacid/accept_OxRdtase_asu"/>
</dbReference>
<dbReference type="GO" id="GO:0016903">
    <property type="term" value="F:oxidoreductase activity, acting on the aldehyde or oxo group of donors"/>
    <property type="evidence" value="ECO:0007669"/>
    <property type="project" value="InterPro"/>
</dbReference>
<keyword evidence="1" id="KW-0560">Oxidoreductase</keyword>